<dbReference type="InterPro" id="IPR043502">
    <property type="entry name" value="DNA/RNA_pol_sf"/>
</dbReference>
<evidence type="ECO:0000259" key="2">
    <source>
        <dbReference type="Pfam" id="PF00078"/>
    </source>
</evidence>
<dbReference type="InterPro" id="IPR000477">
    <property type="entry name" value="RT_dom"/>
</dbReference>
<dbReference type="AlphaFoldDB" id="A0A2N9IAB2"/>
<feature type="compositionally biased region" description="Basic residues" evidence="1">
    <location>
        <begin position="70"/>
        <end position="82"/>
    </location>
</feature>
<dbReference type="Gene3D" id="3.10.10.10">
    <property type="entry name" value="HIV Type 1 Reverse Transcriptase, subunit A, domain 1"/>
    <property type="match status" value="1"/>
</dbReference>
<reference evidence="3" key="1">
    <citation type="submission" date="2018-02" db="EMBL/GenBank/DDBJ databases">
        <authorList>
            <person name="Cohen D.B."/>
            <person name="Kent A.D."/>
        </authorList>
    </citation>
    <scope>NUCLEOTIDE SEQUENCE</scope>
</reference>
<feature type="region of interest" description="Disordered" evidence="1">
    <location>
        <begin position="315"/>
        <end position="340"/>
    </location>
</feature>
<dbReference type="InterPro" id="IPR043128">
    <property type="entry name" value="Rev_trsase/Diguanyl_cyclase"/>
</dbReference>
<dbReference type="CDD" id="cd00303">
    <property type="entry name" value="retropepsin_like"/>
    <property type="match status" value="1"/>
</dbReference>
<dbReference type="SUPFAM" id="SSF56672">
    <property type="entry name" value="DNA/RNA polymerases"/>
    <property type="match status" value="1"/>
</dbReference>
<evidence type="ECO:0000256" key="1">
    <source>
        <dbReference type="SAM" id="MobiDB-lite"/>
    </source>
</evidence>
<dbReference type="PANTHER" id="PTHR24559">
    <property type="entry name" value="TRANSPOSON TY3-I GAG-POL POLYPROTEIN"/>
    <property type="match status" value="1"/>
</dbReference>
<dbReference type="Gene3D" id="3.30.70.270">
    <property type="match status" value="1"/>
</dbReference>
<dbReference type="Pfam" id="PF00078">
    <property type="entry name" value="RVT_1"/>
    <property type="match status" value="1"/>
</dbReference>
<feature type="domain" description="Reverse transcriptase" evidence="2">
    <location>
        <begin position="472"/>
        <end position="598"/>
    </location>
</feature>
<name>A0A2N9IAB2_FAGSY</name>
<organism evidence="3">
    <name type="scientific">Fagus sylvatica</name>
    <name type="common">Beechnut</name>
    <dbReference type="NCBI Taxonomy" id="28930"/>
    <lineage>
        <taxon>Eukaryota</taxon>
        <taxon>Viridiplantae</taxon>
        <taxon>Streptophyta</taxon>
        <taxon>Embryophyta</taxon>
        <taxon>Tracheophyta</taxon>
        <taxon>Spermatophyta</taxon>
        <taxon>Magnoliopsida</taxon>
        <taxon>eudicotyledons</taxon>
        <taxon>Gunneridae</taxon>
        <taxon>Pentapetalae</taxon>
        <taxon>rosids</taxon>
        <taxon>fabids</taxon>
        <taxon>Fagales</taxon>
        <taxon>Fagaceae</taxon>
        <taxon>Fagus</taxon>
    </lineage>
</organism>
<proteinExistence type="predicted"/>
<feature type="region of interest" description="Disordered" evidence="1">
    <location>
        <begin position="70"/>
        <end position="90"/>
    </location>
</feature>
<dbReference type="PANTHER" id="PTHR24559:SF444">
    <property type="entry name" value="REVERSE TRANSCRIPTASE DOMAIN-CONTAINING PROTEIN"/>
    <property type="match status" value="1"/>
</dbReference>
<dbReference type="EMBL" id="OIVN01005192">
    <property type="protein sequence ID" value="SPD21328.1"/>
    <property type="molecule type" value="Genomic_DNA"/>
</dbReference>
<gene>
    <name evidence="3" type="ORF">FSB_LOCUS49210</name>
</gene>
<evidence type="ECO:0000313" key="3">
    <source>
        <dbReference type="EMBL" id="SPD21328.1"/>
    </source>
</evidence>
<dbReference type="InterPro" id="IPR053134">
    <property type="entry name" value="RNA-dir_DNA_polymerase"/>
</dbReference>
<feature type="region of interest" description="Disordered" evidence="1">
    <location>
        <begin position="133"/>
        <end position="153"/>
    </location>
</feature>
<sequence length="607" mass="69114">MQQGGSSSQTPSEKNTSVASSLRMTWNVRKQCQSKKIRISMLVGIYQHSQQRAVINLEEKPYETTRVYIGKKPKRKNQAKSKKLTEEAVTETAKSDLVEAEKIEAVDTNIEAEEDFQEDEDDDGEKFALSIGAVRKEEDTQTENNMQEDDQDQETNTNIVDCNMVYVLPREFISLERLELEENEDREETRGEIQKAQGATPVLLVTENEGFEAGKMVFEKPSKQMTQHLKPLYIKAHMNGRPVNKVLVDNGAIREPTLTKGIIPIQIKVGSKVNTAAFFVVNTKSAYNALLGRDWIHSNWVVPSSLHQNVLMKQENEDQTNNGQECVNEQENEDQANNGQETSVLKTIKTDSNSENQDPLIEVNLGTKEEPRVTFMSGHLGPEEFARILKVLKKYKDCFAWSYTELPGLNRRLVEHRLPIKAGFEPYQQAPRRMAPDIILKVKEEIKRLVAANFIRPIRYVKWLSNIVPMMKKNGKLIRICVDFRNLNNATPKDEYPMPMADLLIDGVAGYQILSMMDGHSGYNQIFIAEEDVHKTAFRCPGSIGTFEWIVMPFGLKNAGATYQRAINFSKLIYEVYIDDLCGGRNNNKPLKQNNQRVFGYTTSINY</sequence>
<accession>A0A2N9IAB2</accession>
<dbReference type="CDD" id="cd01647">
    <property type="entry name" value="RT_LTR"/>
    <property type="match status" value="1"/>
</dbReference>
<protein>
    <recommendedName>
        <fullName evidence="2">Reverse transcriptase domain-containing protein</fullName>
    </recommendedName>
</protein>